<dbReference type="InterPro" id="IPR015262">
    <property type="entry name" value="tRNA_Ile_lys_synt_subst-bd"/>
</dbReference>
<dbReference type="Pfam" id="PF11734">
    <property type="entry name" value="TilS_C"/>
    <property type="match status" value="1"/>
</dbReference>
<dbReference type="CDD" id="cd01992">
    <property type="entry name" value="TilS_N"/>
    <property type="match status" value="1"/>
</dbReference>
<dbReference type="Pfam" id="PF01171">
    <property type="entry name" value="ATP_bind_3"/>
    <property type="match status" value="1"/>
</dbReference>
<dbReference type="SUPFAM" id="SSF82829">
    <property type="entry name" value="MesJ substrate recognition domain-like"/>
    <property type="match status" value="1"/>
</dbReference>
<protein>
    <recommendedName>
        <fullName evidence="8">tRNA(Ile)-lysidine synthase</fullName>
        <ecNumber evidence="8">6.3.4.19</ecNumber>
    </recommendedName>
    <alternativeName>
        <fullName evidence="8">tRNA(Ile)-2-lysyl-cytidine synthase</fullName>
    </alternativeName>
    <alternativeName>
        <fullName evidence="8">tRNA(Ile)-lysidine synthetase</fullName>
    </alternativeName>
</protein>
<dbReference type="InterPro" id="IPR014729">
    <property type="entry name" value="Rossmann-like_a/b/a_fold"/>
</dbReference>
<proteinExistence type="inferred from homology"/>
<feature type="binding site" evidence="8">
    <location>
        <begin position="12"/>
        <end position="17"/>
    </location>
    <ligand>
        <name>ATP</name>
        <dbReference type="ChEBI" id="CHEBI:30616"/>
    </ligand>
</feature>
<evidence type="ECO:0000259" key="9">
    <source>
        <dbReference type="SMART" id="SM00977"/>
    </source>
</evidence>
<evidence type="ECO:0000256" key="8">
    <source>
        <dbReference type="HAMAP-Rule" id="MF_01161"/>
    </source>
</evidence>
<evidence type="ECO:0000256" key="1">
    <source>
        <dbReference type="ARBA" id="ARBA00004496"/>
    </source>
</evidence>
<evidence type="ECO:0000256" key="7">
    <source>
        <dbReference type="ARBA" id="ARBA00048539"/>
    </source>
</evidence>
<keyword evidence="4 8" id="KW-0819">tRNA processing</keyword>
<evidence type="ECO:0000256" key="5">
    <source>
        <dbReference type="ARBA" id="ARBA00022741"/>
    </source>
</evidence>
<evidence type="ECO:0000256" key="3">
    <source>
        <dbReference type="ARBA" id="ARBA00022598"/>
    </source>
</evidence>
<reference evidence="10" key="1">
    <citation type="submission" date="2021-01" db="EMBL/GenBank/DDBJ databases">
        <title>Genomic Encyclopedia of Type Strains, Phase IV (KMG-IV): sequencing the most valuable type-strain genomes for metagenomic binning, comparative biology and taxonomic classification.</title>
        <authorList>
            <person name="Goeker M."/>
        </authorList>
    </citation>
    <scope>NUCLEOTIDE SEQUENCE</scope>
    <source>
        <strain evidence="10">DSM 25523</strain>
    </source>
</reference>
<dbReference type="EMBL" id="JAFBEB010000021">
    <property type="protein sequence ID" value="MBM7592184.1"/>
    <property type="molecule type" value="Genomic_DNA"/>
</dbReference>
<dbReference type="GO" id="GO:0006400">
    <property type="term" value="P:tRNA modification"/>
    <property type="evidence" value="ECO:0007669"/>
    <property type="project" value="UniProtKB-UniRule"/>
</dbReference>
<dbReference type="SUPFAM" id="SSF56037">
    <property type="entry name" value="PheT/TilS domain"/>
    <property type="match status" value="1"/>
</dbReference>
<dbReference type="EC" id="6.3.4.19" evidence="8"/>
<name>A0A938Y4K3_9BACL</name>
<keyword evidence="5 8" id="KW-0547">Nucleotide-binding</keyword>
<dbReference type="Gene3D" id="3.40.50.620">
    <property type="entry name" value="HUPs"/>
    <property type="match status" value="1"/>
</dbReference>
<dbReference type="HAMAP" id="MF_01161">
    <property type="entry name" value="tRNA_Ile_lys_synt"/>
    <property type="match status" value="1"/>
</dbReference>
<dbReference type="PANTHER" id="PTHR43033">
    <property type="entry name" value="TRNA(ILE)-LYSIDINE SYNTHASE-RELATED"/>
    <property type="match status" value="1"/>
</dbReference>
<dbReference type="RefSeq" id="WP_338028581.1">
    <property type="nucleotide sequence ID" value="NZ_BAABIN010000032.1"/>
</dbReference>
<keyword evidence="11" id="KW-1185">Reference proteome</keyword>
<comment type="similarity">
    <text evidence="8">Belongs to the tRNA(Ile)-lysidine synthase family.</text>
</comment>
<keyword evidence="2 8" id="KW-0963">Cytoplasm</keyword>
<comment type="subcellular location">
    <subcellularLocation>
        <location evidence="1 8">Cytoplasm</location>
    </subcellularLocation>
</comment>
<dbReference type="PANTHER" id="PTHR43033:SF1">
    <property type="entry name" value="TRNA(ILE)-LYSIDINE SYNTHASE-RELATED"/>
    <property type="match status" value="1"/>
</dbReference>
<dbReference type="SMART" id="SM00977">
    <property type="entry name" value="TilS_C"/>
    <property type="match status" value="1"/>
</dbReference>
<dbReference type="SUPFAM" id="SSF52402">
    <property type="entry name" value="Adenine nucleotide alpha hydrolases-like"/>
    <property type="match status" value="1"/>
</dbReference>
<evidence type="ECO:0000313" key="11">
    <source>
        <dbReference type="Proteomes" id="UP000717624"/>
    </source>
</evidence>
<keyword evidence="3 8" id="KW-0436">Ligase</keyword>
<feature type="domain" description="Lysidine-tRNA(Ile) synthetase C-terminal" evidence="9">
    <location>
        <begin position="376"/>
        <end position="448"/>
    </location>
</feature>
<comment type="catalytic activity">
    <reaction evidence="7 8">
        <text>cytidine(34) in tRNA(Ile2) + L-lysine + ATP = lysidine(34) in tRNA(Ile2) + AMP + diphosphate + H(+)</text>
        <dbReference type="Rhea" id="RHEA:43744"/>
        <dbReference type="Rhea" id="RHEA-COMP:10625"/>
        <dbReference type="Rhea" id="RHEA-COMP:10670"/>
        <dbReference type="ChEBI" id="CHEBI:15378"/>
        <dbReference type="ChEBI" id="CHEBI:30616"/>
        <dbReference type="ChEBI" id="CHEBI:32551"/>
        <dbReference type="ChEBI" id="CHEBI:33019"/>
        <dbReference type="ChEBI" id="CHEBI:82748"/>
        <dbReference type="ChEBI" id="CHEBI:83665"/>
        <dbReference type="ChEBI" id="CHEBI:456215"/>
        <dbReference type="EC" id="6.3.4.19"/>
    </reaction>
</comment>
<dbReference type="AlphaFoldDB" id="A0A938Y4K3"/>
<sequence length="461" mass="52598">MLPGENIVVGVSGGVDSSALLHILWSLNKQYQYGWRLYAVHLNHCFRGEESRLDALYVQSLAEQLAIPCFAFERDIPLYMEKTGMGAEEASREVRYELFREVAEQVGATKVVLAHHADDQVETVLFRMVRGTRLAGLAGIPVRRWLVPGKVEVVRPLLATKRSQLEAYCREHALSPREDSSNQSRKFKRNLIRLEIAPLLEEVNARYREHILELAAAVRQDEAFLTKMSQNQLNTVIMEQTGNKVVISGKKLQSCDLALQRRMINLILSYLSNGIEWSSQHVEAVLNLIQSNSPSAVIHLPERMIVKRSYEQVSFLFSDSSEKTHSFCYELMVPGSTYVWESNATIRTSLHPHFSDWNRLPANAIVLDAERLPGKLLIRNRLPGDRIKLFGTKASKKLKDLLIDAKVPKSYREKIPVLVSGEEIVWVPKLRRSSTAVVTRETTRFLMVEVEYGEDWQEVFQ</sequence>
<comment type="caution">
    <text evidence="10">The sequence shown here is derived from an EMBL/GenBank/DDBJ whole genome shotgun (WGS) entry which is preliminary data.</text>
</comment>
<evidence type="ECO:0000313" key="10">
    <source>
        <dbReference type="EMBL" id="MBM7592184.1"/>
    </source>
</evidence>
<evidence type="ECO:0000256" key="2">
    <source>
        <dbReference type="ARBA" id="ARBA00022490"/>
    </source>
</evidence>
<dbReference type="Proteomes" id="UP000717624">
    <property type="component" value="Unassembled WGS sequence"/>
</dbReference>
<dbReference type="GO" id="GO:0032267">
    <property type="term" value="F:tRNA(Ile)-lysidine synthase activity"/>
    <property type="evidence" value="ECO:0007669"/>
    <property type="project" value="UniProtKB-EC"/>
</dbReference>
<dbReference type="Pfam" id="PF09179">
    <property type="entry name" value="TilS"/>
    <property type="match status" value="1"/>
</dbReference>
<gene>
    <name evidence="8" type="primary">tilS</name>
    <name evidence="10" type="ORF">JOD01_003846</name>
</gene>
<dbReference type="NCBIfam" id="TIGR02433">
    <property type="entry name" value="lysidine_TilS_C"/>
    <property type="match status" value="1"/>
</dbReference>
<evidence type="ECO:0000256" key="4">
    <source>
        <dbReference type="ARBA" id="ARBA00022694"/>
    </source>
</evidence>
<dbReference type="GO" id="GO:0005737">
    <property type="term" value="C:cytoplasm"/>
    <property type="evidence" value="ECO:0007669"/>
    <property type="project" value="UniProtKB-SubCell"/>
</dbReference>
<dbReference type="InterPro" id="IPR012796">
    <property type="entry name" value="Lysidine-tRNA-synth_C"/>
</dbReference>
<dbReference type="InterPro" id="IPR012094">
    <property type="entry name" value="tRNA_Ile_lys_synt"/>
</dbReference>
<keyword evidence="6 8" id="KW-0067">ATP-binding</keyword>
<dbReference type="InterPro" id="IPR011063">
    <property type="entry name" value="TilS/TtcA_N"/>
</dbReference>
<dbReference type="InterPro" id="IPR012795">
    <property type="entry name" value="tRNA_Ile_lys_synt_N"/>
</dbReference>
<comment type="function">
    <text evidence="8">Ligates lysine onto the cytidine present at position 34 of the AUA codon-specific tRNA(Ile) that contains the anticodon CAU, in an ATP-dependent manner. Cytidine is converted to lysidine, thus changing the amino acid specificity of the tRNA from methionine to isoleucine.</text>
</comment>
<comment type="domain">
    <text evidence="8">The N-terminal region contains the highly conserved SGGXDS motif, predicted to be a P-loop motif involved in ATP binding.</text>
</comment>
<dbReference type="GO" id="GO:0005524">
    <property type="term" value="F:ATP binding"/>
    <property type="evidence" value="ECO:0007669"/>
    <property type="project" value="UniProtKB-UniRule"/>
</dbReference>
<accession>A0A938Y4K3</accession>
<dbReference type="NCBIfam" id="TIGR02432">
    <property type="entry name" value="lysidine_TilS_N"/>
    <property type="match status" value="1"/>
</dbReference>
<organism evidence="10 11">
    <name type="scientific">Brevibacillus fulvus</name>
    <dbReference type="NCBI Taxonomy" id="1125967"/>
    <lineage>
        <taxon>Bacteria</taxon>
        <taxon>Bacillati</taxon>
        <taxon>Bacillota</taxon>
        <taxon>Bacilli</taxon>
        <taxon>Bacillales</taxon>
        <taxon>Paenibacillaceae</taxon>
        <taxon>Brevibacillus</taxon>
    </lineage>
</organism>
<dbReference type="Gene3D" id="3.30.465.60">
    <property type="match status" value="1"/>
</dbReference>
<evidence type="ECO:0000256" key="6">
    <source>
        <dbReference type="ARBA" id="ARBA00022840"/>
    </source>
</evidence>